<keyword evidence="5" id="KW-0699">rRNA-binding</keyword>
<dbReference type="EMBL" id="MGGI01000033">
    <property type="protein sequence ID" value="OGM24185.1"/>
    <property type="molecule type" value="Genomic_DNA"/>
</dbReference>
<evidence type="ECO:0000313" key="8">
    <source>
        <dbReference type="Proteomes" id="UP000178851"/>
    </source>
</evidence>
<dbReference type="GO" id="GO:1990904">
    <property type="term" value="C:ribonucleoprotein complex"/>
    <property type="evidence" value="ECO:0007669"/>
    <property type="project" value="UniProtKB-KW"/>
</dbReference>
<sequence>MAKVSEFAKVYVSASFNNTLVTVTDETGKTLCWGSSGSVGFKGTRKATPFAATTAVDKVVKKAKDEFGVKEVEVYIKGPGPGRDAALRAIKSAGVRISLIADVTPVPHDGPRAKKKRRG</sequence>
<dbReference type="HAMAP" id="MF_01310">
    <property type="entry name" value="Ribosomal_uS11"/>
    <property type="match status" value="1"/>
</dbReference>
<gene>
    <name evidence="5" type="primary">rpsK</name>
    <name evidence="7" type="ORF">A2627_04815</name>
</gene>
<evidence type="ECO:0000256" key="3">
    <source>
        <dbReference type="ARBA" id="ARBA00023274"/>
    </source>
</evidence>
<dbReference type="InterPro" id="IPR001971">
    <property type="entry name" value="Ribosomal_uS11"/>
</dbReference>
<dbReference type="GO" id="GO:0005840">
    <property type="term" value="C:ribosome"/>
    <property type="evidence" value="ECO:0007669"/>
    <property type="project" value="UniProtKB-KW"/>
</dbReference>
<dbReference type="PROSITE" id="PS00054">
    <property type="entry name" value="RIBOSOMAL_S11"/>
    <property type="match status" value="1"/>
</dbReference>
<comment type="subunit">
    <text evidence="5">Part of the 30S ribosomal subunit. Interacts with proteins S7 and S18. Binds to IF-3.</text>
</comment>
<accession>A0A1F7YCD9</accession>
<keyword evidence="5" id="KW-0694">RNA-binding</keyword>
<dbReference type="PANTHER" id="PTHR11759">
    <property type="entry name" value="40S RIBOSOMAL PROTEIN S14/30S RIBOSOMAL PROTEIN S11"/>
    <property type="match status" value="1"/>
</dbReference>
<keyword evidence="2 5" id="KW-0689">Ribosomal protein</keyword>
<comment type="similarity">
    <text evidence="1 5 6">Belongs to the universal ribosomal protein uS11 family.</text>
</comment>
<organism evidence="7 8">
    <name type="scientific">Candidatus Woesebacteria bacterium RIFCSPHIGHO2_01_FULL_39_28</name>
    <dbReference type="NCBI Taxonomy" id="1802496"/>
    <lineage>
        <taxon>Bacteria</taxon>
        <taxon>Candidatus Woeseibacteriota</taxon>
    </lineage>
</organism>
<evidence type="ECO:0000256" key="5">
    <source>
        <dbReference type="HAMAP-Rule" id="MF_01310"/>
    </source>
</evidence>
<dbReference type="InterPro" id="IPR018102">
    <property type="entry name" value="Ribosomal_uS11_CS"/>
</dbReference>
<dbReference type="SUPFAM" id="SSF53137">
    <property type="entry name" value="Translational machinery components"/>
    <property type="match status" value="1"/>
</dbReference>
<keyword evidence="3 5" id="KW-0687">Ribonucleoprotein</keyword>
<dbReference type="GO" id="GO:0003735">
    <property type="term" value="F:structural constituent of ribosome"/>
    <property type="evidence" value="ECO:0007669"/>
    <property type="project" value="InterPro"/>
</dbReference>
<evidence type="ECO:0000313" key="7">
    <source>
        <dbReference type="EMBL" id="OGM24185.1"/>
    </source>
</evidence>
<dbReference type="AlphaFoldDB" id="A0A1F7YCD9"/>
<proteinExistence type="inferred from homology"/>
<dbReference type="NCBIfam" id="NF003698">
    <property type="entry name" value="PRK05309.1"/>
    <property type="match status" value="1"/>
</dbReference>
<dbReference type="InterPro" id="IPR036967">
    <property type="entry name" value="Ribosomal_uS11_sf"/>
</dbReference>
<comment type="function">
    <text evidence="5">Located on the platform of the 30S subunit, it bridges several disparate RNA helices of the 16S rRNA. Forms part of the Shine-Dalgarno cleft in the 70S ribosome.</text>
</comment>
<evidence type="ECO:0000256" key="2">
    <source>
        <dbReference type="ARBA" id="ARBA00022980"/>
    </source>
</evidence>
<evidence type="ECO:0000256" key="4">
    <source>
        <dbReference type="ARBA" id="ARBA00035160"/>
    </source>
</evidence>
<name>A0A1F7YCD9_9BACT</name>
<dbReference type="Pfam" id="PF00411">
    <property type="entry name" value="Ribosomal_S11"/>
    <property type="match status" value="1"/>
</dbReference>
<dbReference type="PIRSF" id="PIRSF002131">
    <property type="entry name" value="Ribosomal_S11"/>
    <property type="match status" value="1"/>
</dbReference>
<evidence type="ECO:0000256" key="6">
    <source>
        <dbReference type="RuleBase" id="RU003629"/>
    </source>
</evidence>
<protein>
    <recommendedName>
        <fullName evidence="4 5">Small ribosomal subunit protein uS11</fullName>
    </recommendedName>
</protein>
<dbReference type="Proteomes" id="UP000178851">
    <property type="component" value="Unassembled WGS sequence"/>
</dbReference>
<comment type="caution">
    <text evidence="7">The sequence shown here is derived from an EMBL/GenBank/DDBJ whole genome shotgun (WGS) entry which is preliminary data.</text>
</comment>
<evidence type="ECO:0000256" key="1">
    <source>
        <dbReference type="ARBA" id="ARBA00006194"/>
    </source>
</evidence>
<dbReference type="GO" id="GO:0006412">
    <property type="term" value="P:translation"/>
    <property type="evidence" value="ECO:0007669"/>
    <property type="project" value="UniProtKB-UniRule"/>
</dbReference>
<dbReference type="GO" id="GO:0019843">
    <property type="term" value="F:rRNA binding"/>
    <property type="evidence" value="ECO:0007669"/>
    <property type="project" value="UniProtKB-UniRule"/>
</dbReference>
<reference evidence="7 8" key="1">
    <citation type="journal article" date="2016" name="Nat. Commun.">
        <title>Thousands of microbial genomes shed light on interconnected biogeochemical processes in an aquifer system.</title>
        <authorList>
            <person name="Anantharaman K."/>
            <person name="Brown C.T."/>
            <person name="Hug L.A."/>
            <person name="Sharon I."/>
            <person name="Castelle C.J."/>
            <person name="Probst A.J."/>
            <person name="Thomas B.C."/>
            <person name="Singh A."/>
            <person name="Wilkins M.J."/>
            <person name="Karaoz U."/>
            <person name="Brodie E.L."/>
            <person name="Williams K.H."/>
            <person name="Hubbard S.S."/>
            <person name="Banfield J.F."/>
        </authorList>
    </citation>
    <scope>NUCLEOTIDE SEQUENCE [LARGE SCALE GENOMIC DNA]</scope>
</reference>
<dbReference type="Gene3D" id="3.30.420.80">
    <property type="entry name" value="Ribosomal protein S11"/>
    <property type="match status" value="1"/>
</dbReference>